<name>A0A0F8WRR7_9EURO</name>
<reference evidence="4 5" key="1">
    <citation type="submission" date="2015-02" db="EMBL/GenBank/DDBJ databases">
        <title>Draft Genome Sequences of Two Closely-Related Aflatoxigenic Aspergillus Species Obtained from the Cote d'Ivoire.</title>
        <authorList>
            <person name="Moore G.G."/>
            <person name="Beltz S.B."/>
            <person name="Mack B.M."/>
        </authorList>
    </citation>
    <scope>NUCLEOTIDE SEQUENCE [LARGE SCALE GENOMIC DNA]</scope>
    <source>
        <strain evidence="4 5">SRRC1432</strain>
    </source>
</reference>
<evidence type="ECO:0000256" key="1">
    <source>
        <dbReference type="ARBA" id="ARBA00022801"/>
    </source>
</evidence>
<dbReference type="OrthoDB" id="408373at2759"/>
<dbReference type="EMBL" id="JYKN01001468">
    <property type="protein sequence ID" value="KKK20345.1"/>
    <property type="molecule type" value="Genomic_DNA"/>
</dbReference>
<dbReference type="InterPro" id="IPR029058">
    <property type="entry name" value="AB_hydrolase_fold"/>
</dbReference>
<comment type="similarity">
    <text evidence="2">Belongs to the AB hydrolase superfamily. Epoxide hydrolase family.</text>
</comment>
<dbReference type="InterPro" id="IPR000073">
    <property type="entry name" value="AB_hydrolase_1"/>
</dbReference>
<accession>A0A0F8WRR7</accession>
<evidence type="ECO:0000313" key="5">
    <source>
        <dbReference type="Proteomes" id="UP000034947"/>
    </source>
</evidence>
<gene>
    <name evidence="4" type="ORF">AOCH_001784</name>
</gene>
<dbReference type="AlphaFoldDB" id="A0A0F8WRR7"/>
<dbReference type="Proteomes" id="UP000034947">
    <property type="component" value="Unassembled WGS sequence"/>
</dbReference>
<dbReference type="PRINTS" id="PR00111">
    <property type="entry name" value="ABHYDROLASE"/>
</dbReference>
<keyword evidence="1" id="KW-0378">Hydrolase</keyword>
<organism evidence="4 5">
    <name type="scientific">Aspergillus ochraceoroseus</name>
    <dbReference type="NCBI Taxonomy" id="138278"/>
    <lineage>
        <taxon>Eukaryota</taxon>
        <taxon>Fungi</taxon>
        <taxon>Dikarya</taxon>
        <taxon>Ascomycota</taxon>
        <taxon>Pezizomycotina</taxon>
        <taxon>Eurotiomycetes</taxon>
        <taxon>Eurotiomycetidae</taxon>
        <taxon>Eurotiales</taxon>
        <taxon>Aspergillaceae</taxon>
        <taxon>Aspergillus</taxon>
        <taxon>Aspergillus subgen. Nidulantes</taxon>
    </lineage>
</organism>
<protein>
    <recommendedName>
        <fullName evidence="3">AB hydrolase-1 domain-containing protein</fullName>
    </recommendedName>
</protein>
<dbReference type="InterPro" id="IPR000639">
    <property type="entry name" value="Epox_hydrolase-like"/>
</dbReference>
<dbReference type="PANTHER" id="PTHR43329">
    <property type="entry name" value="EPOXIDE HYDROLASE"/>
    <property type="match status" value="1"/>
</dbReference>
<comment type="caution">
    <text evidence="4">The sequence shown here is derived from an EMBL/GenBank/DDBJ whole genome shotgun (WGS) entry which is preliminary data.</text>
</comment>
<feature type="domain" description="AB hydrolase-1" evidence="3">
    <location>
        <begin position="41"/>
        <end position="312"/>
    </location>
</feature>
<evidence type="ECO:0000313" key="4">
    <source>
        <dbReference type="EMBL" id="KKK20345.1"/>
    </source>
</evidence>
<dbReference type="Pfam" id="PF00561">
    <property type="entry name" value="Abhydrolase_1"/>
    <property type="match status" value="1"/>
</dbReference>
<keyword evidence="5" id="KW-1185">Reference proteome</keyword>
<evidence type="ECO:0000256" key="2">
    <source>
        <dbReference type="ARBA" id="ARBA00038334"/>
    </source>
</evidence>
<evidence type="ECO:0000259" key="3">
    <source>
        <dbReference type="Pfam" id="PF00561"/>
    </source>
</evidence>
<dbReference type="PRINTS" id="PR00412">
    <property type="entry name" value="EPOXHYDRLASE"/>
</dbReference>
<dbReference type="Gene3D" id="3.40.50.1820">
    <property type="entry name" value="alpha/beta hydrolase"/>
    <property type="match status" value="1"/>
</dbReference>
<dbReference type="GO" id="GO:0016787">
    <property type="term" value="F:hydrolase activity"/>
    <property type="evidence" value="ECO:0007669"/>
    <property type="project" value="UniProtKB-KW"/>
</dbReference>
<sequence>MPVHKISVSGDARVEYGSAFVNGKTYGYLSSEPRTGKLRGTVFLLHGFPDLSMGWRYQIPLFVNKGFRVIAPDCLGYGRTDAPDDLAAYSNKNCADDIKELASQLGVSKIILGGHDWGAFLAYRVALWHPDLVAYLFTVCVPYKAPARKYFSMEDIVAQGASHFAYQVQFINGDLEKVIRTREEQKQFLNALYGGRTDKQEFAFDVNSGVDLQRLPQVKASRLLSEEEMEYYSWEFTRHGLRGPLNWYKTREINFEDELGLPTDLINVPVLFIQALRDEALPPHLGKGMEKSLPLLTTRQVNTSHWALWEKPEEVNEILSGWVDEVVNDSRLGKL</sequence>
<dbReference type="SUPFAM" id="SSF53474">
    <property type="entry name" value="alpha/beta-Hydrolases"/>
    <property type="match status" value="1"/>
</dbReference>
<proteinExistence type="inferred from homology"/>
<dbReference type="VEuPathDB" id="FungiDB:P175DRAFT_0504996"/>